<reference evidence="1 2" key="1">
    <citation type="submission" date="2007-08" db="EMBL/GenBank/DDBJ databases">
        <authorList>
            <person name="Fulton L."/>
            <person name="Clifton S."/>
            <person name="Fulton B."/>
            <person name="Xu J."/>
            <person name="Minx P."/>
            <person name="Pepin K.H."/>
            <person name="Johnson M."/>
            <person name="Thiruvilangam P."/>
            <person name="Bhonagiri V."/>
            <person name="Nash W.E."/>
            <person name="Mardis E.R."/>
            <person name="Wilson R.K."/>
        </authorList>
    </citation>
    <scope>NUCLEOTIDE SEQUENCE [LARGE SCALE GENOMIC DNA]</scope>
    <source>
        <strain evidence="2">ATCC BAA-613 / DSM 15670 / CCUG 46953 / JCM 12243 / WAL 16351</strain>
    </source>
</reference>
<sequence>MMDEGDTALVVGEGVLYIKKSLVQSNSWMEQVIFSVILDKRK</sequence>
<comment type="caution">
    <text evidence="1">The sequence shown here is derived from an EMBL/GenBank/DDBJ whole genome shotgun (WGS) entry which is preliminary data.</text>
</comment>
<dbReference type="AlphaFoldDB" id="A8RT42"/>
<evidence type="ECO:0000313" key="2">
    <source>
        <dbReference type="Proteomes" id="UP000005396"/>
    </source>
</evidence>
<organism evidence="1 2">
    <name type="scientific">Enterocloster bolteae (strain ATCC BAA-613 / DSM 15670 / CCUG 46953 / JCM 12243 / WAL 16351)</name>
    <name type="common">Clostridium bolteae</name>
    <dbReference type="NCBI Taxonomy" id="411902"/>
    <lineage>
        <taxon>Bacteria</taxon>
        <taxon>Bacillati</taxon>
        <taxon>Bacillota</taxon>
        <taxon>Clostridia</taxon>
        <taxon>Lachnospirales</taxon>
        <taxon>Lachnospiraceae</taxon>
        <taxon>Enterocloster</taxon>
    </lineage>
</organism>
<evidence type="ECO:0000313" key="1">
    <source>
        <dbReference type="EMBL" id="EDP16104.1"/>
    </source>
</evidence>
<reference evidence="1 2" key="2">
    <citation type="submission" date="2007-09" db="EMBL/GenBank/DDBJ databases">
        <title>Draft genome sequence of Clostridium bolteae (ATCC BAA-613).</title>
        <authorList>
            <person name="Sudarsanam P."/>
            <person name="Ley R."/>
            <person name="Guruge J."/>
            <person name="Turnbaugh P.J."/>
            <person name="Mahowald M."/>
            <person name="Liep D."/>
            <person name="Gordon J."/>
        </authorList>
    </citation>
    <scope>NUCLEOTIDE SEQUENCE [LARGE SCALE GENOMIC DNA]</scope>
    <source>
        <strain evidence="2">ATCC BAA-613 / DSM 15670 / CCUG 46953 / JCM 12243 / WAL 16351</strain>
    </source>
</reference>
<dbReference type="PaxDb" id="411902-CLOBOL_03541"/>
<protein>
    <submittedName>
        <fullName evidence="1">Uncharacterized protein</fullName>
    </submittedName>
</protein>
<proteinExistence type="predicted"/>
<name>A8RT42_ENTBW</name>
<dbReference type="EMBL" id="ABCC02000032">
    <property type="protein sequence ID" value="EDP16104.1"/>
    <property type="molecule type" value="Genomic_DNA"/>
</dbReference>
<dbReference type="HOGENOM" id="CLU_3249438_0_0_9"/>
<accession>A8RT42</accession>
<dbReference type="Proteomes" id="UP000005396">
    <property type="component" value="Unassembled WGS sequence"/>
</dbReference>
<gene>
    <name evidence="1" type="ORF">CLOBOL_03541</name>
</gene>